<dbReference type="GO" id="GO:0006508">
    <property type="term" value="P:proteolysis"/>
    <property type="evidence" value="ECO:0007669"/>
    <property type="project" value="UniProtKB-KW"/>
</dbReference>
<dbReference type="InterPro" id="IPR003675">
    <property type="entry name" value="Rce1/LyrA-like_dom"/>
</dbReference>
<evidence type="ECO:0000256" key="1">
    <source>
        <dbReference type="ARBA" id="ARBA00009067"/>
    </source>
</evidence>
<keyword evidence="4" id="KW-0378">Hydrolase</keyword>
<protein>
    <submittedName>
        <fullName evidence="4">CAAX prenyl protease-like protein</fullName>
    </submittedName>
</protein>
<sequence>MEKLKILSWQRWLLGLLFAIFSVGQLISPWPDLIVDYQFYCSPVFMTIGGLLSLILIYGLDSLKKLLAPMKKGSVLRVIWGFVLSNLIIIVVIGVLIVGFHTPLATHNIFTELHQADKLDRWLTILMLVVQIPGEELIMAAFTLPILNYCYFKNISFFWSWTIANLIGCIIFMFLHLPAYQGNFGIVLAVGLGRYPFTMLWRSTNSLRGGIYAHYIQDFVRLIPFLF</sequence>
<dbReference type="AlphaFoldDB" id="A0A2U1DF62"/>
<keyword evidence="2" id="KW-0472">Membrane</keyword>
<feature type="transmembrane region" description="Helical" evidence="2">
    <location>
        <begin position="122"/>
        <end position="144"/>
    </location>
</feature>
<name>A0A2U1DF62_9LACO</name>
<dbReference type="Pfam" id="PF02517">
    <property type="entry name" value="Rce1-like"/>
    <property type="match status" value="1"/>
</dbReference>
<reference evidence="4 5" key="1">
    <citation type="submission" date="2018-04" db="EMBL/GenBank/DDBJ databases">
        <title>Genomic Encyclopedia of Type Strains, Phase IV (KMG-IV): sequencing the most valuable type-strain genomes for metagenomic binning, comparative biology and taxonomic classification.</title>
        <authorList>
            <person name="Goeker M."/>
        </authorList>
    </citation>
    <scope>NUCLEOTIDE SEQUENCE [LARGE SCALE GENOMIC DNA]</scope>
    <source>
        <strain evidence="4 5">DSM 28795</strain>
    </source>
</reference>
<feature type="transmembrane region" description="Helical" evidence="2">
    <location>
        <begin position="78"/>
        <end position="102"/>
    </location>
</feature>
<dbReference type="Proteomes" id="UP000245433">
    <property type="component" value="Unassembled WGS sequence"/>
</dbReference>
<gene>
    <name evidence="4" type="ORF">C7384_101241</name>
</gene>
<dbReference type="GO" id="GO:0080120">
    <property type="term" value="P:CAAX-box protein maturation"/>
    <property type="evidence" value="ECO:0007669"/>
    <property type="project" value="UniProtKB-ARBA"/>
</dbReference>
<dbReference type="GO" id="GO:0004175">
    <property type="term" value="F:endopeptidase activity"/>
    <property type="evidence" value="ECO:0007669"/>
    <property type="project" value="UniProtKB-ARBA"/>
</dbReference>
<feature type="domain" description="CAAX prenyl protease 2/Lysostaphin resistance protein A-like" evidence="3">
    <location>
        <begin position="122"/>
        <end position="220"/>
    </location>
</feature>
<keyword evidence="2" id="KW-1133">Transmembrane helix</keyword>
<feature type="transmembrane region" description="Helical" evidence="2">
    <location>
        <begin position="12"/>
        <end position="31"/>
    </location>
</feature>
<evidence type="ECO:0000313" key="5">
    <source>
        <dbReference type="Proteomes" id="UP000245433"/>
    </source>
</evidence>
<dbReference type="EMBL" id="QEKT01000001">
    <property type="protein sequence ID" value="PVY86326.1"/>
    <property type="molecule type" value="Genomic_DNA"/>
</dbReference>
<evidence type="ECO:0000259" key="3">
    <source>
        <dbReference type="Pfam" id="PF02517"/>
    </source>
</evidence>
<keyword evidence="2" id="KW-0812">Transmembrane</keyword>
<proteinExistence type="inferred from homology"/>
<feature type="transmembrane region" description="Helical" evidence="2">
    <location>
        <begin position="156"/>
        <end position="177"/>
    </location>
</feature>
<evidence type="ECO:0000256" key="2">
    <source>
        <dbReference type="SAM" id="Phobius"/>
    </source>
</evidence>
<keyword evidence="5" id="KW-1185">Reference proteome</keyword>
<comment type="similarity">
    <text evidence="1">Belongs to the UPF0177 family.</text>
</comment>
<accession>A0A2U1DF62</accession>
<evidence type="ECO:0000313" key="4">
    <source>
        <dbReference type="EMBL" id="PVY86326.1"/>
    </source>
</evidence>
<feature type="transmembrane region" description="Helical" evidence="2">
    <location>
        <begin position="37"/>
        <end position="58"/>
    </location>
</feature>
<dbReference type="RefSeq" id="WP_089937614.1">
    <property type="nucleotide sequence ID" value="NZ_CAKOEX010000001.1"/>
</dbReference>
<keyword evidence="4" id="KW-0645">Protease</keyword>
<dbReference type="OrthoDB" id="2318048at2"/>
<organism evidence="4 5">
    <name type="scientific">Convivina intestini</name>
    <dbReference type="NCBI Taxonomy" id="1505726"/>
    <lineage>
        <taxon>Bacteria</taxon>
        <taxon>Bacillati</taxon>
        <taxon>Bacillota</taxon>
        <taxon>Bacilli</taxon>
        <taxon>Lactobacillales</taxon>
        <taxon>Lactobacillaceae</taxon>
        <taxon>Convivina</taxon>
    </lineage>
</organism>
<comment type="caution">
    <text evidence="4">The sequence shown here is derived from an EMBL/GenBank/DDBJ whole genome shotgun (WGS) entry which is preliminary data.</text>
</comment>